<feature type="region of interest" description="Disordered" evidence="1">
    <location>
        <begin position="44"/>
        <end position="73"/>
    </location>
</feature>
<feature type="compositionally biased region" description="Low complexity" evidence="1">
    <location>
        <begin position="934"/>
        <end position="945"/>
    </location>
</feature>
<evidence type="ECO:0000256" key="1">
    <source>
        <dbReference type="SAM" id="MobiDB-lite"/>
    </source>
</evidence>
<evidence type="ECO:0000313" key="3">
    <source>
        <dbReference type="Proteomes" id="UP000324800"/>
    </source>
</evidence>
<feature type="compositionally biased region" description="Basic and acidic residues" evidence="1">
    <location>
        <begin position="889"/>
        <end position="919"/>
    </location>
</feature>
<feature type="region of interest" description="Disordered" evidence="1">
    <location>
        <begin position="626"/>
        <end position="657"/>
    </location>
</feature>
<feature type="region of interest" description="Disordered" evidence="1">
    <location>
        <begin position="889"/>
        <end position="955"/>
    </location>
</feature>
<proteinExistence type="predicted"/>
<feature type="compositionally biased region" description="Basic and acidic residues" evidence="1">
    <location>
        <begin position="785"/>
        <end position="796"/>
    </location>
</feature>
<reference evidence="2 3" key="1">
    <citation type="submission" date="2019-03" db="EMBL/GenBank/DDBJ databases">
        <title>Single cell metagenomics reveals metabolic interactions within the superorganism composed of flagellate Streblomastix strix and complex community of Bacteroidetes bacteria on its surface.</title>
        <authorList>
            <person name="Treitli S.C."/>
            <person name="Kolisko M."/>
            <person name="Husnik F."/>
            <person name="Keeling P."/>
            <person name="Hampl V."/>
        </authorList>
    </citation>
    <scope>NUCLEOTIDE SEQUENCE [LARGE SCALE GENOMIC DNA]</scope>
    <source>
        <strain evidence="2">ST1C</strain>
    </source>
</reference>
<dbReference type="PANTHER" id="PTHR36812:SF9">
    <property type="entry name" value="MYB-LIKE PROTEIN X ISOFORM X1"/>
    <property type="match status" value="1"/>
</dbReference>
<protein>
    <submittedName>
        <fullName evidence="2">Uncharacterized protein</fullName>
    </submittedName>
</protein>
<organism evidence="2 3">
    <name type="scientific">Streblomastix strix</name>
    <dbReference type="NCBI Taxonomy" id="222440"/>
    <lineage>
        <taxon>Eukaryota</taxon>
        <taxon>Metamonada</taxon>
        <taxon>Preaxostyla</taxon>
        <taxon>Oxymonadida</taxon>
        <taxon>Streblomastigidae</taxon>
        <taxon>Streblomastix</taxon>
    </lineage>
</organism>
<gene>
    <name evidence="2" type="ORF">EZS28_022137</name>
</gene>
<comment type="caution">
    <text evidence="2">The sequence shown here is derived from an EMBL/GenBank/DDBJ whole genome shotgun (WGS) entry which is preliminary data.</text>
</comment>
<dbReference type="OrthoDB" id="424310at2759"/>
<dbReference type="PANTHER" id="PTHR36812">
    <property type="entry name" value="NEUROFILAMENT TRIPLET M PROTEIN-LIKE PROTEIN"/>
    <property type="match status" value="1"/>
</dbReference>
<evidence type="ECO:0000313" key="2">
    <source>
        <dbReference type="EMBL" id="KAA6382336.1"/>
    </source>
</evidence>
<feature type="compositionally biased region" description="Low complexity" evidence="1">
    <location>
        <begin position="629"/>
        <end position="655"/>
    </location>
</feature>
<feature type="region of interest" description="Disordered" evidence="1">
    <location>
        <begin position="774"/>
        <end position="796"/>
    </location>
</feature>
<name>A0A5J4VIT7_9EUKA</name>
<sequence length="1013" mass="116967">MSQALTSDIHRQYHSELNNEISYSYQQLRRPSARSVSCLQSPFRRWRPISPNGTSGEQKKENPHQRPVSTSSALETSLKILHERYANRAVKLRSPQLTRKQINEDDKQDKEQETHYEYYNSNLYDITTLDKMMVKEGIKTKSGVHLRAVRTNRKKKDITSPQKRAEQALTRLHLQSLSKPQTISQQIIQSQYAISNPTETPSKSGNLQQQQILEIDIDQQNTQMMQIQSQTLINNQNETIQSKQNQNISPRTTNLKSQILDISQKRLTGMVTHLEVTTPRELSDLANSQSLMAKSALPKQLTGELRNLLATANLLSPSTFIAYHALTPETYDFVYLKYDGDFKQRNIYTLRVCEQTEVDFGDYFTLSIYGIMHSVGGNELQAEMIPLKQWVTEKRQYEQLKNMEFFRGFRIKKYWRLWKRAVQHQVYQQGHLGADPKFLFVHISLTAALLYVKRCCLQAQRITLFQRITTEIPSSLILEKIIGVIGNTPLSLTPSNYSNPTNEDAQSDNKLGMGMGIKASSFKVAPSSVSHSISLLTSLPLPPIFSPLSVSFLSPIDAYAALTLRSPSAILFSTLQARIRVQRANEISSFINDIIICVARAGQSTIREAQNANQEYKTQQTHNMFKGTQQQPQQTILSQQSKNTSSNSPQNQQKQKIQEKYNELNNIEQEQSSSIQQAGLGARLEEEVVRTVKRVRAFVHVVENMVSQTLTTIEVNSAKLLAKALGFDIFKKDKNDEILRMDQRAESRVEFSEEQQYEADQMLIKMITKEKPKKENNALIQNTKNNDKSSYDEEEMEKIKQAERRKGIQFFRFGGPVFDDDFGFSDEMADKSKMIREMFEQLKKEEKEMQEMEEADKIRKKNESRQQRIALGLIIEEENQEITVEDKELKDKEKKDKDKQKDQNKDQKKETENDKDKSKQINNVIEGQGDEELSNQSENLSSSSESNEEEEIRDKMKEMMKIKRQFALKQYHFPRTWTKLASMVWIYVTPDEEEFAQKYVKLWRGGRVSNNHC</sequence>
<dbReference type="AlphaFoldDB" id="A0A5J4VIT7"/>
<dbReference type="EMBL" id="SNRW01006835">
    <property type="protein sequence ID" value="KAA6382336.1"/>
    <property type="molecule type" value="Genomic_DNA"/>
</dbReference>
<dbReference type="Proteomes" id="UP000324800">
    <property type="component" value="Unassembled WGS sequence"/>
</dbReference>
<accession>A0A5J4VIT7</accession>